<keyword evidence="4" id="KW-1003">Cell membrane</keyword>
<name>A0A1B6G1H7_9HEMI</name>
<keyword evidence="16" id="KW-0739">Sodium transport</keyword>
<dbReference type="GO" id="GO:0036376">
    <property type="term" value="P:sodium ion export across plasma membrane"/>
    <property type="evidence" value="ECO:0007669"/>
    <property type="project" value="TreeGrafter"/>
</dbReference>
<dbReference type="GO" id="GO:0006883">
    <property type="term" value="P:intracellular sodium ion homeostasis"/>
    <property type="evidence" value="ECO:0007669"/>
    <property type="project" value="TreeGrafter"/>
</dbReference>
<keyword evidence="9" id="KW-0735">Signal-anchor</keyword>
<keyword evidence="11" id="KW-0915">Sodium</keyword>
<evidence type="ECO:0000256" key="9">
    <source>
        <dbReference type="ARBA" id="ARBA00022968"/>
    </source>
</evidence>
<sequence>MSKQKEPMIDYPDNPYKLPPKEPAMVKVKRFLYNPETGAFLGRTPSSWAKIGLFYLIFYFCLAVFWLTFLWLFSLTLDPRIPKYKLEDSLIGTNPGLGFRPMPNDSNSLSTLIWYRGTKERDYSYWVDTLQKFLDVYRTPGKTPGRGQNIFKCSYNQPPPPGKVCDIDVRDWQPCTFEEKFGYHLQEPCIFIKLNKIYNWRPEYYNDTNNLPEKMPQSLKDAINKTAELGPAYLNNVWVSCEGESPADVENIGPVEYFPRPGLPGYFFPYENSEGYLSPLVAVKFKHPKAGILINIECRAWAKNIGYDRREKIGVVHFELMID</sequence>
<keyword evidence="3" id="KW-0813">Transport</keyword>
<gene>
    <name evidence="19" type="ORF">g.26518</name>
</gene>
<comment type="similarity">
    <text evidence="2">Belongs to the X(+)/potassium ATPases subunit beta family.</text>
</comment>
<dbReference type="Gene3D" id="2.60.40.1660">
    <property type="entry name" value="Na, k-atpase alpha subunit"/>
    <property type="match status" value="1"/>
</dbReference>
<evidence type="ECO:0008006" key="20">
    <source>
        <dbReference type="Google" id="ProtNLM"/>
    </source>
</evidence>
<proteinExistence type="inferred from homology"/>
<keyword evidence="15" id="KW-0325">Glycoprotein</keyword>
<dbReference type="FunFam" id="2.60.40.1660:FF:000004">
    <property type="entry name" value="sodium/potassium-transporting ATPase subunit beta-2"/>
    <property type="match status" value="1"/>
</dbReference>
<evidence type="ECO:0000256" key="10">
    <source>
        <dbReference type="ARBA" id="ARBA00022989"/>
    </source>
</evidence>
<evidence type="ECO:0000256" key="16">
    <source>
        <dbReference type="ARBA" id="ARBA00023201"/>
    </source>
</evidence>
<evidence type="ECO:0000256" key="15">
    <source>
        <dbReference type="ARBA" id="ARBA00023180"/>
    </source>
</evidence>
<evidence type="ECO:0000256" key="6">
    <source>
        <dbReference type="ARBA" id="ARBA00022607"/>
    </source>
</evidence>
<dbReference type="GO" id="GO:1990573">
    <property type="term" value="P:potassium ion import across plasma membrane"/>
    <property type="evidence" value="ECO:0007669"/>
    <property type="project" value="TreeGrafter"/>
</dbReference>
<dbReference type="InterPro" id="IPR000402">
    <property type="entry name" value="Na/K_ATPase_sub_beta"/>
</dbReference>
<evidence type="ECO:0000256" key="7">
    <source>
        <dbReference type="ARBA" id="ARBA00022692"/>
    </source>
</evidence>
<evidence type="ECO:0000313" key="19">
    <source>
        <dbReference type="EMBL" id="JAS56284.1"/>
    </source>
</evidence>
<comment type="subcellular location">
    <subcellularLocation>
        <location evidence="1">Cell membrane</location>
        <topology evidence="1">Single-pass type II membrane protein</topology>
    </subcellularLocation>
</comment>
<dbReference type="PANTHER" id="PTHR11523:SF46">
    <property type="entry name" value="SODIUM_POTASSIUM-TRANSPORTING ATPASE SUBUNIT BETA-2"/>
    <property type="match status" value="1"/>
</dbReference>
<evidence type="ECO:0000256" key="1">
    <source>
        <dbReference type="ARBA" id="ARBA00004401"/>
    </source>
</evidence>
<dbReference type="GO" id="GO:0030007">
    <property type="term" value="P:intracellular potassium ion homeostasis"/>
    <property type="evidence" value="ECO:0007669"/>
    <property type="project" value="TreeGrafter"/>
</dbReference>
<evidence type="ECO:0000256" key="13">
    <source>
        <dbReference type="ARBA" id="ARBA00023136"/>
    </source>
</evidence>
<comment type="function">
    <text evidence="17">This is the non-catalytic component of the active enzyme, which catalyzes the hydrolysis of ATP coupled with the exchange of Na(+) and K(+) ions across the plasma membrane. The beta subunit regulates, through assembly of alpha/beta heterodimers, the number of sodium pumps transported to the plasma membrane.</text>
</comment>
<dbReference type="GO" id="GO:0005890">
    <property type="term" value="C:sodium:potassium-exchanging ATPase complex"/>
    <property type="evidence" value="ECO:0007669"/>
    <property type="project" value="InterPro"/>
</dbReference>
<dbReference type="InterPro" id="IPR038702">
    <property type="entry name" value="Na/K_ATPase_sub_beta_sf"/>
</dbReference>
<dbReference type="PANTHER" id="PTHR11523">
    <property type="entry name" value="SODIUM/POTASSIUM-DEPENDENT ATPASE BETA SUBUNIT"/>
    <property type="match status" value="1"/>
</dbReference>
<dbReference type="Pfam" id="PF00287">
    <property type="entry name" value="Na_K-ATPase"/>
    <property type="match status" value="1"/>
</dbReference>
<keyword evidence="5" id="KW-0633">Potassium transport</keyword>
<feature type="transmembrane region" description="Helical" evidence="18">
    <location>
        <begin position="53"/>
        <end position="73"/>
    </location>
</feature>
<evidence type="ECO:0000256" key="14">
    <source>
        <dbReference type="ARBA" id="ARBA00023157"/>
    </source>
</evidence>
<dbReference type="EMBL" id="GECZ01013485">
    <property type="protein sequence ID" value="JAS56284.1"/>
    <property type="molecule type" value="Transcribed_RNA"/>
</dbReference>
<evidence type="ECO:0000256" key="4">
    <source>
        <dbReference type="ARBA" id="ARBA00022475"/>
    </source>
</evidence>
<reference evidence="19" key="1">
    <citation type="submission" date="2015-11" db="EMBL/GenBank/DDBJ databases">
        <title>De novo transcriptome assembly of four potential Pierce s Disease insect vectors from Arizona vineyards.</title>
        <authorList>
            <person name="Tassone E.E."/>
        </authorList>
    </citation>
    <scope>NUCLEOTIDE SEQUENCE</scope>
</reference>
<keyword evidence="12" id="KW-0406">Ion transport</keyword>
<keyword evidence="13 18" id="KW-0472">Membrane</keyword>
<evidence type="ECO:0000256" key="11">
    <source>
        <dbReference type="ARBA" id="ARBA00023053"/>
    </source>
</evidence>
<keyword evidence="10 18" id="KW-1133">Transmembrane helix</keyword>
<evidence type="ECO:0000256" key="2">
    <source>
        <dbReference type="ARBA" id="ARBA00005876"/>
    </source>
</evidence>
<evidence type="ECO:0000256" key="3">
    <source>
        <dbReference type="ARBA" id="ARBA00022448"/>
    </source>
</evidence>
<keyword evidence="6" id="KW-0740">Sodium/potassium transport</keyword>
<keyword evidence="8" id="KW-0630">Potassium</keyword>
<organism evidence="19">
    <name type="scientific">Cuerna arida</name>
    <dbReference type="NCBI Taxonomy" id="1464854"/>
    <lineage>
        <taxon>Eukaryota</taxon>
        <taxon>Metazoa</taxon>
        <taxon>Ecdysozoa</taxon>
        <taxon>Arthropoda</taxon>
        <taxon>Hexapoda</taxon>
        <taxon>Insecta</taxon>
        <taxon>Pterygota</taxon>
        <taxon>Neoptera</taxon>
        <taxon>Paraneoptera</taxon>
        <taxon>Hemiptera</taxon>
        <taxon>Auchenorrhyncha</taxon>
        <taxon>Membracoidea</taxon>
        <taxon>Cicadellidae</taxon>
        <taxon>Cicadellinae</taxon>
        <taxon>Proconiini</taxon>
        <taxon>Cuerna</taxon>
    </lineage>
</organism>
<evidence type="ECO:0000256" key="18">
    <source>
        <dbReference type="SAM" id="Phobius"/>
    </source>
</evidence>
<evidence type="ECO:0000256" key="17">
    <source>
        <dbReference type="ARBA" id="ARBA00025540"/>
    </source>
</evidence>
<accession>A0A1B6G1H7</accession>
<dbReference type="AlphaFoldDB" id="A0A1B6G1H7"/>
<keyword evidence="14" id="KW-1015">Disulfide bond</keyword>
<evidence type="ECO:0000256" key="5">
    <source>
        <dbReference type="ARBA" id="ARBA00022538"/>
    </source>
</evidence>
<keyword evidence="7 18" id="KW-0812">Transmembrane</keyword>
<protein>
    <recommendedName>
        <fullName evidence="20">Sodium/potassium-transporting ATPase subunit beta</fullName>
    </recommendedName>
</protein>
<evidence type="ECO:0000256" key="8">
    <source>
        <dbReference type="ARBA" id="ARBA00022958"/>
    </source>
</evidence>
<dbReference type="GO" id="GO:0001671">
    <property type="term" value="F:ATPase activator activity"/>
    <property type="evidence" value="ECO:0007669"/>
    <property type="project" value="UniProtKB-ARBA"/>
</dbReference>
<evidence type="ECO:0000256" key="12">
    <source>
        <dbReference type="ARBA" id="ARBA00023065"/>
    </source>
</evidence>